<dbReference type="Proteomes" id="UP000233140">
    <property type="component" value="Unassembled WGS sequence"/>
</dbReference>
<sequence>MQYQGGAGDTGQCQRGGALAGSLAPEEEEAVQVPLGEGGQLSSAEDAAGVWLMAPLGFGLCRLVSQVPLRAGWSVRQGVGASSLVRCAQTGYQTRRTLVSFVVVYVPYTSQLSKKSFNELPLNTRQKFPGAGMRAGGKGQRL</sequence>
<proteinExistence type="predicted"/>
<dbReference type="OMA" id="LNTRQKF"/>
<dbReference type="AlphaFoldDB" id="A0A2K5XP57"/>
<accession>A0A2K5XP57</accession>
<dbReference type="GeneTree" id="ENSGT00910000147810"/>
<evidence type="ECO:0000313" key="1">
    <source>
        <dbReference type="Ensembl" id="ENSMLEP00000005097.1"/>
    </source>
</evidence>
<evidence type="ECO:0000313" key="2">
    <source>
        <dbReference type="Proteomes" id="UP000233140"/>
    </source>
</evidence>
<dbReference type="Ensembl" id="ENSMLET00000025074.1">
    <property type="protein sequence ID" value="ENSMLEP00000005097.1"/>
    <property type="gene ID" value="ENSMLEG00000022991.1"/>
</dbReference>
<reference evidence="1" key="2">
    <citation type="submission" date="2025-09" db="UniProtKB">
        <authorList>
            <consortium name="Ensembl"/>
        </authorList>
    </citation>
    <scope>IDENTIFICATION</scope>
</reference>
<protein>
    <submittedName>
        <fullName evidence="1">Uncharacterized protein</fullName>
    </submittedName>
</protein>
<reference evidence="1" key="1">
    <citation type="submission" date="2025-08" db="UniProtKB">
        <authorList>
            <consortium name="Ensembl"/>
        </authorList>
    </citation>
    <scope>IDENTIFICATION</scope>
</reference>
<organism evidence="1 2">
    <name type="scientific">Mandrillus leucophaeus</name>
    <name type="common">Drill</name>
    <name type="synonym">Papio leucophaeus</name>
    <dbReference type="NCBI Taxonomy" id="9568"/>
    <lineage>
        <taxon>Eukaryota</taxon>
        <taxon>Metazoa</taxon>
        <taxon>Chordata</taxon>
        <taxon>Craniata</taxon>
        <taxon>Vertebrata</taxon>
        <taxon>Euteleostomi</taxon>
        <taxon>Mammalia</taxon>
        <taxon>Eutheria</taxon>
        <taxon>Euarchontoglires</taxon>
        <taxon>Primates</taxon>
        <taxon>Haplorrhini</taxon>
        <taxon>Catarrhini</taxon>
        <taxon>Cercopithecidae</taxon>
        <taxon>Cercopithecinae</taxon>
        <taxon>Mandrillus</taxon>
    </lineage>
</organism>
<name>A0A2K5XP57_MANLE</name>
<keyword evidence="2" id="KW-1185">Reference proteome</keyword>